<dbReference type="WBParaSite" id="HCON_00049370-00001">
    <property type="protein sequence ID" value="HCON_00049370-00001"/>
    <property type="gene ID" value="HCON_00049370"/>
</dbReference>
<protein>
    <submittedName>
        <fullName evidence="3">Secreted protein</fullName>
    </submittedName>
</protein>
<evidence type="ECO:0000313" key="3">
    <source>
        <dbReference type="WBParaSite" id="HCON_00049370-00001"/>
    </source>
</evidence>
<sequence length="430" mass="47238">MQVARDYGRAVVSAESLLPMDYQSIKVKFMLQATFILLQCVTLASARSMLNFYRASEHTEVNGNPSAVIHLSPTSTNEVEEDVALNVPHPIASDSITNFDRRTQSNVVSSTLDRTEHDVANRKLPILRAEIDAVKLFDSPPAKQDVDKGDVLSYDKQREAEISNLNRDEESAHRSEATLKSSSAEVELTPTKAVPTLMLSTTAGVVTTARSEAANDIEGVVGKKTENELTGEIIIESEVDIVEHDVIELPSPKTLLLRDKVPKVISSISLNELTNGSAQVTLIDEPRLPDASSVHNTFDPKSFEDEDSDVFNDLDEKSMTLEFHDDTAIATTTAVEIKPSTSPKTELSSSKTEELTEDQEIIDILMYLVTLLPYVQKTETSLWSKIIAGLQCALRDCRKAFPHLTTVATPIGNGTFIIRRARSGCICPIP</sequence>
<dbReference type="Proteomes" id="UP000025227">
    <property type="component" value="Unplaced"/>
</dbReference>
<evidence type="ECO:0000256" key="1">
    <source>
        <dbReference type="SAM" id="MobiDB-lite"/>
    </source>
</evidence>
<proteinExistence type="predicted"/>
<reference evidence="3" key="1">
    <citation type="submission" date="2020-12" db="UniProtKB">
        <authorList>
            <consortium name="WormBaseParasite"/>
        </authorList>
    </citation>
    <scope>IDENTIFICATION</scope>
    <source>
        <strain evidence="3">MHco3</strain>
    </source>
</reference>
<evidence type="ECO:0000313" key="2">
    <source>
        <dbReference type="Proteomes" id="UP000025227"/>
    </source>
</evidence>
<accession>A0A7I4Y5W6</accession>
<organism evidence="2 3">
    <name type="scientific">Haemonchus contortus</name>
    <name type="common">Barber pole worm</name>
    <dbReference type="NCBI Taxonomy" id="6289"/>
    <lineage>
        <taxon>Eukaryota</taxon>
        <taxon>Metazoa</taxon>
        <taxon>Ecdysozoa</taxon>
        <taxon>Nematoda</taxon>
        <taxon>Chromadorea</taxon>
        <taxon>Rhabditida</taxon>
        <taxon>Rhabditina</taxon>
        <taxon>Rhabditomorpha</taxon>
        <taxon>Strongyloidea</taxon>
        <taxon>Trichostrongylidae</taxon>
        <taxon>Haemonchus</taxon>
    </lineage>
</organism>
<dbReference type="AlphaFoldDB" id="A0A7I4Y5W6"/>
<name>A0A7I4Y5W6_HAECO</name>
<dbReference type="OMA" id="YRASEHT"/>
<feature type="region of interest" description="Disordered" evidence="1">
    <location>
        <begin position="161"/>
        <end position="187"/>
    </location>
</feature>
<feature type="compositionally biased region" description="Basic and acidic residues" evidence="1">
    <location>
        <begin position="161"/>
        <end position="177"/>
    </location>
</feature>
<keyword evidence="2" id="KW-1185">Reference proteome</keyword>
<dbReference type="OrthoDB" id="5849876at2759"/>